<dbReference type="EMBL" id="KN882089">
    <property type="protein sequence ID" value="KIY44549.1"/>
    <property type="molecule type" value="Genomic_DNA"/>
</dbReference>
<dbReference type="InterPro" id="IPR017853">
    <property type="entry name" value="GH"/>
</dbReference>
<evidence type="ECO:0000313" key="1">
    <source>
        <dbReference type="EMBL" id="KIY44549.1"/>
    </source>
</evidence>
<feature type="non-terminal residue" evidence="1">
    <location>
        <position position="1"/>
    </location>
</feature>
<feature type="non-terminal residue" evidence="1">
    <location>
        <position position="87"/>
    </location>
</feature>
<proteinExistence type="predicted"/>
<dbReference type="OrthoDB" id="73875at2759"/>
<organism evidence="1 2">
    <name type="scientific">Fistulina hepatica ATCC 64428</name>
    <dbReference type="NCBI Taxonomy" id="1128425"/>
    <lineage>
        <taxon>Eukaryota</taxon>
        <taxon>Fungi</taxon>
        <taxon>Dikarya</taxon>
        <taxon>Basidiomycota</taxon>
        <taxon>Agaricomycotina</taxon>
        <taxon>Agaricomycetes</taxon>
        <taxon>Agaricomycetidae</taxon>
        <taxon>Agaricales</taxon>
        <taxon>Fistulinaceae</taxon>
        <taxon>Fistulina</taxon>
    </lineage>
</organism>
<gene>
    <name evidence="1" type="ORF">FISHEDRAFT_19203</name>
</gene>
<dbReference type="SUPFAM" id="SSF51445">
    <property type="entry name" value="(Trans)glycosidases"/>
    <property type="match status" value="1"/>
</dbReference>
<dbReference type="AlphaFoldDB" id="A0A0D7A2E8"/>
<dbReference type="Proteomes" id="UP000054144">
    <property type="component" value="Unassembled WGS sequence"/>
</dbReference>
<sequence length="87" mass="9439">PNRQNIGCDTINVGDTAHLLSFLQDLKSAYSNISISLPTSLLPYNDASSSPSVNLSVFADVVTYIAIMNYDVWTPYHTTHVGPNAPL</sequence>
<reference evidence="1 2" key="1">
    <citation type="journal article" date="2015" name="Fungal Genet. Biol.">
        <title>Evolution of novel wood decay mechanisms in Agaricales revealed by the genome sequences of Fistulina hepatica and Cylindrobasidium torrendii.</title>
        <authorList>
            <person name="Floudas D."/>
            <person name="Held B.W."/>
            <person name="Riley R."/>
            <person name="Nagy L.G."/>
            <person name="Koehler G."/>
            <person name="Ransdell A.S."/>
            <person name="Younus H."/>
            <person name="Chow J."/>
            <person name="Chiniquy J."/>
            <person name="Lipzen A."/>
            <person name="Tritt A."/>
            <person name="Sun H."/>
            <person name="Haridas S."/>
            <person name="LaButti K."/>
            <person name="Ohm R.A."/>
            <person name="Kues U."/>
            <person name="Blanchette R.A."/>
            <person name="Grigoriev I.V."/>
            <person name="Minto R.E."/>
            <person name="Hibbett D.S."/>
        </authorList>
    </citation>
    <scope>NUCLEOTIDE SEQUENCE [LARGE SCALE GENOMIC DNA]</scope>
    <source>
        <strain evidence="1 2">ATCC 64428</strain>
    </source>
</reference>
<accession>A0A0D7A2E8</accession>
<name>A0A0D7A2E8_9AGAR</name>
<dbReference type="GO" id="GO:0016787">
    <property type="term" value="F:hydrolase activity"/>
    <property type="evidence" value="ECO:0007669"/>
    <property type="project" value="UniProtKB-KW"/>
</dbReference>
<keyword evidence="2" id="KW-1185">Reference proteome</keyword>
<dbReference type="Gene3D" id="3.20.20.80">
    <property type="entry name" value="Glycosidases"/>
    <property type="match status" value="1"/>
</dbReference>
<keyword evidence="1" id="KW-0378">Hydrolase</keyword>
<evidence type="ECO:0000313" key="2">
    <source>
        <dbReference type="Proteomes" id="UP000054144"/>
    </source>
</evidence>
<protein>
    <submittedName>
        <fullName evidence="1">Family 18 glycoside hydrolase</fullName>
    </submittedName>
</protein>